<gene>
    <name evidence="1" type="ORF">K1I37_12095</name>
</gene>
<dbReference type="STRING" id="1356854.N007_03515"/>
<dbReference type="CDD" id="cd19067">
    <property type="entry name" value="PfuEndoQ-like"/>
    <property type="match status" value="1"/>
</dbReference>
<reference evidence="2" key="1">
    <citation type="journal article" date="2022" name="G3 (Bethesda)">
        <title>Unveiling the complete genome sequence of Alicyclobacillus acidoterrestris DSM 3922T, a taint-producing strain.</title>
        <authorList>
            <person name="Leonardo I.C."/>
            <person name="Barreto Crespo M.T."/>
            <person name="Gaspar F.B."/>
        </authorList>
    </citation>
    <scope>NUCLEOTIDE SEQUENCE [LARGE SCALE GENOMIC DNA]</scope>
    <source>
        <strain evidence="2">DSM 3922</strain>
    </source>
</reference>
<keyword evidence="2" id="KW-1185">Reference proteome</keyword>
<keyword evidence="1" id="KW-0255">Endonuclease</keyword>
<keyword evidence="1" id="KW-0540">Nuclease</keyword>
<dbReference type="KEGG" id="aaco:K1I37_12095"/>
<sequence>MVVSATSLNEATNLNEYDADFHIHVGRALGKPVKIAAGASLTLENLLHHAAFVKGLDMITVIDGVCDNVLVEVDRLMRAGELTPVSGGGLMYRDRMLVLLGAEVELAGPSGKAAHFGCWFADYERARDFNQWLKTVQKNTQLSSQRAWTDALALQTETHARDGLFIVHHAFTPFKGLLGSCVRRVGDFLDLGRVDALELGLSSDTEMADRLSELSGLTFVTNSDAHGVANIAREYNRVQMAALNFREVAQALNRVDGRGIVANYGLHPEQGKYYRTRCRACDELVQEGGCPCGTTRHHVYGVKDRLEDICDLPDALHPAHRPPYFHHIPLLDIPGVGPGTYRKLLDAYGTELAIRRTADESGLVDVVGERLGSSIARALNGDIRWEVGGAGTYGKVIL</sequence>
<evidence type="ECO:0000313" key="2">
    <source>
        <dbReference type="Proteomes" id="UP000829401"/>
    </source>
</evidence>
<dbReference type="AlphaFoldDB" id="T0DC20"/>
<dbReference type="eggNOG" id="COG1379">
    <property type="taxonomic scope" value="Bacteria"/>
</dbReference>
<protein>
    <submittedName>
        <fullName evidence="1">Endonuclease Q family protein</fullName>
    </submittedName>
</protein>
<dbReference type="PANTHER" id="PTHR40084:SF1">
    <property type="entry name" value="PHOSPHOTRANSFERASE"/>
    <property type="match status" value="1"/>
</dbReference>
<dbReference type="GO" id="GO:0004519">
    <property type="term" value="F:endonuclease activity"/>
    <property type="evidence" value="ECO:0007669"/>
    <property type="project" value="UniProtKB-KW"/>
</dbReference>
<keyword evidence="1" id="KW-0378">Hydrolase</keyword>
<organism evidence="1 2">
    <name type="scientific">Alicyclobacillus acidoterrestris (strain ATCC 49025 / DSM 3922 / CIP 106132 / NCIMB 13137 / GD3B)</name>
    <dbReference type="NCBI Taxonomy" id="1356854"/>
    <lineage>
        <taxon>Bacteria</taxon>
        <taxon>Bacillati</taxon>
        <taxon>Bacillota</taxon>
        <taxon>Bacilli</taxon>
        <taxon>Bacillales</taxon>
        <taxon>Alicyclobacillaceae</taxon>
        <taxon>Alicyclobacillus</taxon>
    </lineage>
</organism>
<proteinExistence type="predicted"/>
<evidence type="ECO:0000313" key="1">
    <source>
        <dbReference type="EMBL" id="UNO47453.1"/>
    </source>
</evidence>
<dbReference type="SUPFAM" id="SSF47781">
    <property type="entry name" value="RuvA domain 2-like"/>
    <property type="match status" value="1"/>
</dbReference>
<dbReference type="EMBL" id="CP080467">
    <property type="protein sequence ID" value="UNO47453.1"/>
    <property type="molecule type" value="Genomic_DNA"/>
</dbReference>
<dbReference type="RefSeq" id="WP_021295633.1">
    <property type="nucleotide sequence ID" value="NZ_AURB01000101.1"/>
</dbReference>
<dbReference type="SUPFAM" id="SSF89550">
    <property type="entry name" value="PHP domain-like"/>
    <property type="match status" value="1"/>
</dbReference>
<dbReference type="InterPro" id="IPR016195">
    <property type="entry name" value="Pol/histidinol_Pase-like"/>
</dbReference>
<dbReference type="PANTHER" id="PTHR40084">
    <property type="entry name" value="PHOSPHOHYDROLASE, PHP FAMILY"/>
    <property type="match status" value="1"/>
</dbReference>
<accession>A0A9E7CUV6</accession>
<name>T0DC20_ALIAG</name>
<dbReference type="Gene3D" id="3.20.20.140">
    <property type="entry name" value="Metal-dependent hydrolases"/>
    <property type="match status" value="1"/>
</dbReference>
<dbReference type="Proteomes" id="UP000829401">
    <property type="component" value="Chromosome"/>
</dbReference>
<accession>T0DC20</accession>
<dbReference type="InterPro" id="IPR010994">
    <property type="entry name" value="RuvA_2-like"/>
</dbReference>
<dbReference type="OrthoDB" id="9810135at2"/>